<dbReference type="Proteomes" id="UP001212996">
    <property type="component" value="Unassembled WGS sequence"/>
</dbReference>
<organism evidence="2 3">
    <name type="scientific">Photorhabdus bodei</name>
    <dbReference type="NCBI Taxonomy" id="2029681"/>
    <lineage>
        <taxon>Bacteria</taxon>
        <taxon>Pseudomonadati</taxon>
        <taxon>Pseudomonadota</taxon>
        <taxon>Gammaproteobacteria</taxon>
        <taxon>Enterobacterales</taxon>
        <taxon>Morganellaceae</taxon>
        <taxon>Photorhabdus</taxon>
    </lineage>
</organism>
<dbReference type="AlphaFoldDB" id="A0AAW6BMJ3"/>
<reference evidence="2" key="1">
    <citation type="submission" date="2023-01" db="EMBL/GenBank/DDBJ databases">
        <title>Genome sequencing of Photorhabdus bodei 09-20.</title>
        <authorList>
            <person name="Kalindamar S."/>
            <person name="Kumru S."/>
        </authorList>
    </citation>
    <scope>NUCLEOTIDE SEQUENCE</scope>
    <source>
        <strain evidence="2">09-20</strain>
    </source>
</reference>
<dbReference type="RefSeq" id="WP_113042044.1">
    <property type="nucleotide sequence ID" value="NZ_CAWQKC010000110.1"/>
</dbReference>
<sequence>MYRKNPVLQKKRAYSWFLDDNVNGAVVLRYADVGFFVSKGTDSAKKAIDITRLDKNLGVSNEGPLREERRVGVLSTA</sequence>
<evidence type="ECO:0000256" key="1">
    <source>
        <dbReference type="ARBA" id="ARBA00022723"/>
    </source>
</evidence>
<accession>A0AAW6BMJ3</accession>
<evidence type="ECO:0000313" key="2">
    <source>
        <dbReference type="EMBL" id="MDB6372837.1"/>
    </source>
</evidence>
<dbReference type="InterPro" id="IPR036412">
    <property type="entry name" value="HAD-like_sf"/>
</dbReference>
<protein>
    <submittedName>
        <fullName evidence="2">Uncharacterized protein</fullName>
    </submittedName>
</protein>
<gene>
    <name evidence="2" type="ORF">PH362_13035</name>
</gene>
<dbReference type="GO" id="GO:0046872">
    <property type="term" value="F:metal ion binding"/>
    <property type="evidence" value="ECO:0007669"/>
    <property type="project" value="UniProtKB-KW"/>
</dbReference>
<dbReference type="Gene3D" id="3.40.50.1000">
    <property type="entry name" value="HAD superfamily/HAD-like"/>
    <property type="match status" value="1"/>
</dbReference>
<name>A0AAW6BMJ3_9GAMM</name>
<dbReference type="SUPFAM" id="SSF56784">
    <property type="entry name" value="HAD-like"/>
    <property type="match status" value="1"/>
</dbReference>
<keyword evidence="1" id="KW-0479">Metal-binding</keyword>
<comment type="caution">
    <text evidence="2">The sequence shown here is derived from an EMBL/GenBank/DDBJ whole genome shotgun (WGS) entry which is preliminary data.</text>
</comment>
<evidence type="ECO:0000313" key="3">
    <source>
        <dbReference type="Proteomes" id="UP001212996"/>
    </source>
</evidence>
<proteinExistence type="predicted"/>
<dbReference type="EMBL" id="JAQMFO010000018">
    <property type="protein sequence ID" value="MDB6372837.1"/>
    <property type="molecule type" value="Genomic_DNA"/>
</dbReference>
<dbReference type="InterPro" id="IPR023214">
    <property type="entry name" value="HAD_sf"/>
</dbReference>